<sequence length="103" mass="12175">MCFWFNSSLQTKYLTLSPLTYSSMIVTHFKTFENTKKKKTNARKQHLLSHLLCIFREIYATDVNITCYNGTEVKYRQQATPHSQNFCNNMDPIDLDTHILYTQ</sequence>
<protein>
    <submittedName>
        <fullName evidence="1">Uncharacterized protein</fullName>
    </submittedName>
</protein>
<organism evidence="1">
    <name type="scientific">Cacopsylla melanoneura</name>
    <dbReference type="NCBI Taxonomy" id="428564"/>
    <lineage>
        <taxon>Eukaryota</taxon>
        <taxon>Metazoa</taxon>
        <taxon>Ecdysozoa</taxon>
        <taxon>Arthropoda</taxon>
        <taxon>Hexapoda</taxon>
        <taxon>Insecta</taxon>
        <taxon>Pterygota</taxon>
        <taxon>Neoptera</taxon>
        <taxon>Paraneoptera</taxon>
        <taxon>Hemiptera</taxon>
        <taxon>Sternorrhyncha</taxon>
        <taxon>Psylloidea</taxon>
        <taxon>Psyllidae</taxon>
        <taxon>Psyllinae</taxon>
        <taxon>Cacopsylla</taxon>
    </lineage>
</organism>
<reference evidence="1" key="1">
    <citation type="submission" date="2021-05" db="EMBL/GenBank/DDBJ databases">
        <authorList>
            <person name="Alioto T."/>
            <person name="Alioto T."/>
            <person name="Gomez Garrido J."/>
        </authorList>
    </citation>
    <scope>NUCLEOTIDE SEQUENCE</scope>
</reference>
<name>A0A8D8RFH7_9HEMI</name>
<dbReference type="AlphaFoldDB" id="A0A8D8RFH7"/>
<proteinExistence type="predicted"/>
<dbReference type="EMBL" id="HBUF01149882">
    <property type="protein sequence ID" value="CAG6647999.1"/>
    <property type="molecule type" value="Transcribed_RNA"/>
</dbReference>
<accession>A0A8D8RFH7</accession>
<evidence type="ECO:0000313" key="1">
    <source>
        <dbReference type="EMBL" id="CAG6647999.1"/>
    </source>
</evidence>